<evidence type="ECO:0000256" key="8">
    <source>
        <dbReference type="ARBA" id="ARBA00039866"/>
    </source>
</evidence>
<evidence type="ECO:0000313" key="11">
    <source>
        <dbReference type="EMBL" id="MFA9460028.1"/>
    </source>
</evidence>
<accession>A0ABV4TU19</accession>
<evidence type="ECO:0000256" key="3">
    <source>
        <dbReference type="ARBA" id="ARBA00022679"/>
    </source>
</evidence>
<sequence>MGARQETSPLQAEPVLQRNRLEVVVAESRAEVERCQRLRYEVFTADLGARIATSRPGLDHDSYDAYCRHLYVRDNRTGAMVGTTRLLTSAGAVAAGGFYSAGEFDLRRVLSLPGRFLEVGRTCIHPDYRRGAAITTLWNGIAGMAIAEGSDYLIGCPSIPLGGGRAYALAVMDHLRAHYHVPESLRVVPRHPLPRDPELPAETEAVLPPLMKAYMRLGARVCGEPFWDEDFNVADVFILLETGAITRRYARHFFRESR</sequence>
<evidence type="ECO:0000256" key="5">
    <source>
        <dbReference type="ARBA" id="ARBA00023315"/>
    </source>
</evidence>
<evidence type="ECO:0000256" key="10">
    <source>
        <dbReference type="ARBA" id="ARBA00047785"/>
    </source>
</evidence>
<dbReference type="RefSeq" id="WP_373654804.1">
    <property type="nucleotide sequence ID" value="NZ_JBGUAW010000002.1"/>
</dbReference>
<comment type="catalytic activity">
    <reaction evidence="10">
        <text>a (3R)-hydroxyacyl-[ACP] + L-ornithine = a lyso-ornithine lipid + holo-[ACP] + H(+)</text>
        <dbReference type="Rhea" id="RHEA:20633"/>
        <dbReference type="Rhea" id="RHEA-COMP:9685"/>
        <dbReference type="Rhea" id="RHEA-COMP:9945"/>
        <dbReference type="ChEBI" id="CHEBI:15378"/>
        <dbReference type="ChEBI" id="CHEBI:46911"/>
        <dbReference type="ChEBI" id="CHEBI:64479"/>
        <dbReference type="ChEBI" id="CHEBI:78827"/>
        <dbReference type="ChEBI" id="CHEBI:138482"/>
        <dbReference type="EC" id="2.3.2.30"/>
    </reaction>
    <physiologicalReaction direction="left-to-right" evidence="10">
        <dbReference type="Rhea" id="RHEA:20634"/>
    </physiologicalReaction>
</comment>
<dbReference type="Pfam" id="PF13444">
    <property type="entry name" value="Acetyltransf_5"/>
    <property type="match status" value="1"/>
</dbReference>
<dbReference type="EMBL" id="JBGUAW010000002">
    <property type="protein sequence ID" value="MFA9460028.1"/>
    <property type="molecule type" value="Genomic_DNA"/>
</dbReference>
<dbReference type="PANTHER" id="PTHR37323">
    <property type="entry name" value="GCN5-RELATED N-ACETYLTRANSFERASE"/>
    <property type="match status" value="1"/>
</dbReference>
<keyword evidence="2" id="KW-0444">Lipid biosynthesis</keyword>
<evidence type="ECO:0000256" key="1">
    <source>
        <dbReference type="ARBA" id="ARBA00005189"/>
    </source>
</evidence>
<dbReference type="SUPFAM" id="SSF55729">
    <property type="entry name" value="Acyl-CoA N-acyltransferases (Nat)"/>
    <property type="match status" value="1"/>
</dbReference>
<dbReference type="Gene3D" id="3.40.630.30">
    <property type="match status" value="1"/>
</dbReference>
<organism evidence="11 12">
    <name type="scientific">Thiohalorhabdus methylotrophus</name>
    <dbReference type="NCBI Taxonomy" id="3242694"/>
    <lineage>
        <taxon>Bacteria</taxon>
        <taxon>Pseudomonadati</taxon>
        <taxon>Pseudomonadota</taxon>
        <taxon>Gammaproteobacteria</taxon>
        <taxon>Thiohalorhabdales</taxon>
        <taxon>Thiohalorhabdaceae</taxon>
        <taxon>Thiohalorhabdus</taxon>
    </lineage>
</organism>
<name>A0ABV4TU19_9GAMM</name>
<evidence type="ECO:0000313" key="12">
    <source>
        <dbReference type="Proteomes" id="UP001575181"/>
    </source>
</evidence>
<dbReference type="PANTHER" id="PTHR37323:SF1">
    <property type="entry name" value="L-ORNITHINE N(ALPHA)-ACYLTRANSFERASE"/>
    <property type="match status" value="1"/>
</dbReference>
<evidence type="ECO:0000256" key="4">
    <source>
        <dbReference type="ARBA" id="ARBA00023098"/>
    </source>
</evidence>
<evidence type="ECO:0000256" key="6">
    <source>
        <dbReference type="ARBA" id="ARBA00038095"/>
    </source>
</evidence>
<protein>
    <recommendedName>
        <fullName evidence="8">L-ornithine N(alpha)-acyltransferase</fullName>
        <ecNumber evidence="7">2.3.2.30</ecNumber>
    </recommendedName>
</protein>
<keyword evidence="12" id="KW-1185">Reference proteome</keyword>
<comment type="caution">
    <text evidence="11">The sequence shown here is derived from an EMBL/GenBank/DDBJ whole genome shotgun (WGS) entry which is preliminary data.</text>
</comment>
<evidence type="ECO:0000256" key="7">
    <source>
        <dbReference type="ARBA" id="ARBA00039058"/>
    </source>
</evidence>
<evidence type="ECO:0000256" key="2">
    <source>
        <dbReference type="ARBA" id="ARBA00022516"/>
    </source>
</evidence>
<dbReference type="InterPro" id="IPR016181">
    <property type="entry name" value="Acyl_CoA_acyltransferase"/>
</dbReference>
<comment type="pathway">
    <text evidence="1">Lipid metabolism.</text>
</comment>
<dbReference type="InterPro" id="IPR052351">
    <property type="entry name" value="Ornithine_N-alpha-AT"/>
</dbReference>
<keyword evidence="3" id="KW-0808">Transferase</keyword>
<gene>
    <name evidence="11" type="ORF">ACERLL_04245</name>
</gene>
<comment type="similarity">
    <text evidence="6">Belongs to the acetyltransferase family. OlsB subfamily.</text>
</comment>
<proteinExistence type="inferred from homology"/>
<dbReference type="Proteomes" id="UP001575181">
    <property type="component" value="Unassembled WGS sequence"/>
</dbReference>
<keyword evidence="4" id="KW-0443">Lipid metabolism</keyword>
<reference evidence="11 12" key="1">
    <citation type="submission" date="2024-08" db="EMBL/GenBank/DDBJ databases">
        <title>Whole-genome sequencing of halo(alkali)philic microorganisms from hypersaline lakes.</title>
        <authorList>
            <person name="Sorokin D.Y."/>
            <person name="Merkel A.Y."/>
            <person name="Messina E."/>
            <person name="Yakimov M."/>
        </authorList>
    </citation>
    <scope>NUCLEOTIDE SEQUENCE [LARGE SCALE GENOMIC DNA]</scope>
    <source>
        <strain evidence="11 12">Cl-TMA</strain>
    </source>
</reference>
<dbReference type="EC" id="2.3.2.30" evidence="7"/>
<keyword evidence="5" id="KW-0012">Acyltransferase</keyword>
<evidence type="ECO:0000256" key="9">
    <source>
        <dbReference type="ARBA" id="ARBA00045724"/>
    </source>
</evidence>
<comment type="function">
    <text evidence="9">Catalyzes the first step in the biosynthesis of ornithine lipids, which are phosphorus-free membrane lipids. Catalyzes the 3-hydroxyacyl-acyl carrier protein-dependent acylation of ornithine to form lyso-ornithine lipid (LOL).</text>
</comment>